<feature type="domain" description="HTH marR-type" evidence="2">
    <location>
        <begin position="18"/>
        <end position="67"/>
    </location>
</feature>
<dbReference type="InterPro" id="IPR000600">
    <property type="entry name" value="ROK"/>
</dbReference>
<evidence type="ECO:0000256" key="1">
    <source>
        <dbReference type="ARBA" id="ARBA00006479"/>
    </source>
</evidence>
<comment type="caution">
    <text evidence="3">The sequence shown here is derived from an EMBL/GenBank/DDBJ whole genome shotgun (WGS) entry which is preliminary data.</text>
</comment>
<reference evidence="3" key="1">
    <citation type="submission" date="2021-04" db="EMBL/GenBank/DDBJ databases">
        <title>Pseudonocardia sp. nov., isolated from sandy soil of mangrove forest.</title>
        <authorList>
            <person name="Zan Z."/>
            <person name="Huang R."/>
            <person name="Liu W."/>
        </authorList>
    </citation>
    <scope>NUCLEOTIDE SEQUENCE</scope>
    <source>
        <strain evidence="3">S2-4</strain>
    </source>
</reference>
<dbReference type="InterPro" id="IPR036388">
    <property type="entry name" value="WH-like_DNA-bd_sf"/>
</dbReference>
<protein>
    <submittedName>
        <fullName evidence="3">ROK family transcriptional regulator</fullName>
    </submittedName>
</protein>
<dbReference type="InterPro" id="IPR036390">
    <property type="entry name" value="WH_DNA-bd_sf"/>
</dbReference>
<name>A0ABT1A6H0_9PSEU</name>
<evidence type="ECO:0000313" key="3">
    <source>
        <dbReference type="EMBL" id="MCO1658622.1"/>
    </source>
</evidence>
<evidence type="ECO:0000259" key="2">
    <source>
        <dbReference type="Pfam" id="PF12802"/>
    </source>
</evidence>
<evidence type="ECO:0000313" key="4">
    <source>
        <dbReference type="Proteomes" id="UP001165283"/>
    </source>
</evidence>
<dbReference type="Pfam" id="PF00480">
    <property type="entry name" value="ROK"/>
    <property type="match status" value="1"/>
</dbReference>
<gene>
    <name evidence="3" type="ORF">KDL28_26505</name>
</gene>
<dbReference type="Proteomes" id="UP001165283">
    <property type="component" value="Unassembled WGS sequence"/>
</dbReference>
<dbReference type="SUPFAM" id="SSF53067">
    <property type="entry name" value="Actin-like ATPase domain"/>
    <property type="match status" value="1"/>
</dbReference>
<dbReference type="CDD" id="cd23763">
    <property type="entry name" value="ASKHA_ATPase_ROK"/>
    <property type="match status" value="1"/>
</dbReference>
<dbReference type="InterPro" id="IPR043129">
    <property type="entry name" value="ATPase_NBD"/>
</dbReference>
<dbReference type="Pfam" id="PF12802">
    <property type="entry name" value="MarR_2"/>
    <property type="match status" value="1"/>
</dbReference>
<dbReference type="PANTHER" id="PTHR18964">
    <property type="entry name" value="ROK (REPRESSOR, ORF, KINASE) FAMILY"/>
    <property type="match status" value="1"/>
</dbReference>
<dbReference type="RefSeq" id="WP_252442795.1">
    <property type="nucleotide sequence ID" value="NZ_JAGSOV010000057.1"/>
</dbReference>
<dbReference type="PANTHER" id="PTHR18964:SF149">
    <property type="entry name" value="BIFUNCTIONAL UDP-N-ACETYLGLUCOSAMINE 2-EPIMERASE_N-ACETYLMANNOSAMINE KINASE"/>
    <property type="match status" value="1"/>
</dbReference>
<accession>A0ABT1A6H0</accession>
<dbReference type="Gene3D" id="1.10.10.10">
    <property type="entry name" value="Winged helix-like DNA-binding domain superfamily/Winged helix DNA-binding domain"/>
    <property type="match status" value="1"/>
</dbReference>
<sequence>MSRPGTPSLLRAMNDRAVLDLLISEGPLTRTDLGGRTGLSKVTVSQLLGRLEARGLVEVVGAQTGSRGPNAALYCVVPTVGYAAGVDVGPDGITVAVADITGAVRGRGAVPGGSDDLVDGLHKALSAATAEAGVPEDGLQAVVIGTPGVVDPETDSVDLAVDVPAWSPELPEALRRRLRCRVGVENDVNLAALAEQAHGGAAGADDFVLLWVSRGLGIGIVLGGRLHRGASGGAGEVGYLPVPGTALPTVVSDPRAAAFQSLVGGHAVCALAARHGLDDSDPAAAVAAAAATADHPLLDELGDRLAVGVAAVCVVLDPSLVVLAGDVGRAGGAALAGRIQRAVPKIAPVHPAVRTTEVAGEAVLTGAIHVAVATARDAVFDAPA</sequence>
<dbReference type="InterPro" id="IPR000835">
    <property type="entry name" value="HTH_MarR-typ"/>
</dbReference>
<dbReference type="EMBL" id="JAGSOV010000057">
    <property type="protein sequence ID" value="MCO1658622.1"/>
    <property type="molecule type" value="Genomic_DNA"/>
</dbReference>
<proteinExistence type="inferred from homology"/>
<comment type="similarity">
    <text evidence="1">Belongs to the ROK (NagC/XylR) family.</text>
</comment>
<dbReference type="SUPFAM" id="SSF46785">
    <property type="entry name" value="Winged helix' DNA-binding domain"/>
    <property type="match status" value="1"/>
</dbReference>
<organism evidence="3 4">
    <name type="scientific">Pseudonocardia humida</name>
    <dbReference type="NCBI Taxonomy" id="2800819"/>
    <lineage>
        <taxon>Bacteria</taxon>
        <taxon>Bacillati</taxon>
        <taxon>Actinomycetota</taxon>
        <taxon>Actinomycetes</taxon>
        <taxon>Pseudonocardiales</taxon>
        <taxon>Pseudonocardiaceae</taxon>
        <taxon>Pseudonocardia</taxon>
    </lineage>
</organism>
<dbReference type="Gene3D" id="3.30.420.40">
    <property type="match status" value="2"/>
</dbReference>
<keyword evidence="4" id="KW-1185">Reference proteome</keyword>